<dbReference type="GeneID" id="35294973"/>
<comment type="subcellular location">
    <subcellularLocation>
        <location evidence="2">Cytoplasm</location>
    </subcellularLocation>
</comment>
<name>A0A1W7AA31_9STAP</name>
<dbReference type="SUPFAM" id="SSF52833">
    <property type="entry name" value="Thioredoxin-like"/>
    <property type="match status" value="1"/>
</dbReference>
<proteinExistence type="inferred from homology"/>
<dbReference type="Proteomes" id="UP000194154">
    <property type="component" value="Chromosome"/>
</dbReference>
<comment type="subunit">
    <text evidence="2">Interacts with Spx.</text>
</comment>
<dbReference type="Gene3D" id="3.40.30.10">
    <property type="entry name" value="Glutaredoxin"/>
    <property type="match status" value="1"/>
</dbReference>
<dbReference type="EMBL" id="CP021059">
    <property type="protein sequence ID" value="ARQ06487.1"/>
    <property type="molecule type" value="Genomic_DNA"/>
</dbReference>
<dbReference type="AlphaFoldDB" id="A0A1W7AA31"/>
<comment type="function">
    <text evidence="2">Adapter protein required for efficient degradation of Spx by ClpXP under non-stress conditions. Interaction with Spx stabilizes Spx and exposes the C-terminus of Spx for recognition and proteolysis by ClpXP.</text>
</comment>
<dbReference type="GO" id="GO:0005737">
    <property type="term" value="C:cytoplasm"/>
    <property type="evidence" value="ECO:0007669"/>
    <property type="project" value="UniProtKB-SubCell"/>
</dbReference>
<dbReference type="PANTHER" id="PTHR13887">
    <property type="entry name" value="GLUTATHIONE S-TRANSFERASE KAPPA"/>
    <property type="match status" value="1"/>
</dbReference>
<evidence type="ECO:0000313" key="4">
    <source>
        <dbReference type="Proteomes" id="UP000194154"/>
    </source>
</evidence>
<evidence type="ECO:0000256" key="1">
    <source>
        <dbReference type="ARBA" id="ARBA00022490"/>
    </source>
</evidence>
<evidence type="ECO:0000313" key="3">
    <source>
        <dbReference type="EMBL" id="ARQ06487.1"/>
    </source>
</evidence>
<dbReference type="Pfam" id="PF13743">
    <property type="entry name" value="Thioredoxin_5"/>
    <property type="match status" value="1"/>
</dbReference>
<keyword evidence="4" id="KW-1185">Reference proteome</keyword>
<sequence length="260" mass="30694">MNHLQLVREKQYEPLMPKKRIEIYSFFDPFCKDSWQMKSLLRKLQIEYNQFVDIKQILLPSLKVLTKCQAQSTTNDDNIALAFKAAELQGRKKAAHFLNYIQNAIMPKQDIITKELILHSAHKAGIDVDVFLEDIKSNHVTTSLKCDQHISNEMDVNYTPTLVFFNENFEDEGLKVEGIQNYSIYTYIISELMDIPIEKELPPKLIDYINEQELVSESELEVIYEWPKPLLINELRKLKMQRLIEDVHYDHDLFWRKTSI</sequence>
<organism evidence="3 4">
    <name type="scientific">Macrococcoides canis</name>
    <dbReference type="NCBI Taxonomy" id="1855823"/>
    <lineage>
        <taxon>Bacteria</taxon>
        <taxon>Bacillati</taxon>
        <taxon>Bacillota</taxon>
        <taxon>Bacilli</taxon>
        <taxon>Bacillales</taxon>
        <taxon>Staphylococcaceae</taxon>
        <taxon>Macrococcoides</taxon>
    </lineage>
</organism>
<evidence type="ECO:0000256" key="2">
    <source>
        <dbReference type="HAMAP-Rule" id="MF_02245"/>
    </source>
</evidence>
<dbReference type="PANTHER" id="PTHR13887:SF47">
    <property type="entry name" value="CLPXP ADAPTER PROTEIN SPXH"/>
    <property type="match status" value="1"/>
</dbReference>
<comment type="similarity">
    <text evidence="2">Belongs to the SpxH family.</text>
</comment>
<keyword evidence="1 2" id="KW-0963">Cytoplasm</keyword>
<dbReference type="HAMAP" id="MF_02245">
    <property type="entry name" value="Adapter_SpxH"/>
    <property type="match status" value="1"/>
</dbReference>
<gene>
    <name evidence="2" type="primary">spxH</name>
    <name evidence="3" type="ORF">MCCS_08400</name>
</gene>
<dbReference type="STRING" id="1855823.MCCS_08400"/>
<dbReference type="InterPro" id="IPR046404">
    <property type="entry name" value="Adapter_SpxH"/>
</dbReference>
<dbReference type="OrthoDB" id="9813770at2"/>
<dbReference type="InterPro" id="IPR036249">
    <property type="entry name" value="Thioredoxin-like_sf"/>
</dbReference>
<protein>
    <recommendedName>
        <fullName evidence="2">ClpXP adapter protein SpxH</fullName>
    </recommendedName>
</protein>
<accession>A0A1W7AA31</accession>
<reference evidence="3 4" key="1">
    <citation type="journal article" date="2017" name="Int. J. Syst. Evol. Microbiol.">
        <title>Macrococcus canis sp. nov., a skin bacterium associated with infections in dogs.</title>
        <authorList>
            <person name="Gobeli Brawand S."/>
            <person name="Cotting K."/>
            <person name="Gomez-Sanz E."/>
            <person name="Collaud A."/>
            <person name="Thomann A."/>
            <person name="Brodard I."/>
            <person name="Rodriguez-Campos S."/>
            <person name="Strauss C."/>
            <person name="Perreten V."/>
        </authorList>
    </citation>
    <scope>NUCLEOTIDE SEQUENCE [LARGE SCALE GENOMIC DNA]</scope>
    <source>
        <strain evidence="3 4">KM45013</strain>
    </source>
</reference>
<dbReference type="RefSeq" id="WP_086042151.1">
    <property type="nucleotide sequence ID" value="NZ_CBCRZA010000001.1"/>
</dbReference>
<dbReference type="KEGG" id="mcak:MCCS_08400"/>